<dbReference type="EMBL" id="FOOY01000035">
    <property type="protein sequence ID" value="SFG96487.1"/>
    <property type="molecule type" value="Genomic_DNA"/>
</dbReference>
<accession>A0A1I2W776</accession>
<dbReference type="AlphaFoldDB" id="A0A1I2W776"/>
<sequence>MKSILSFDNYEVIETSYRFNPGFKSVGEEQIIPDFTLKIVYANKKKEQAILDLGLEMGDFELKKNSFYVKARIIGNFSLEHDDALDDRARASFFKANAAAILFPYMRSLVSDLTSKGSSSSVLVLPTMNIVRFLQENQGIQEVLLDDGDSEAEEKKSSEETKE</sequence>
<dbReference type="Gene3D" id="3.10.420.10">
    <property type="entry name" value="SecB-like"/>
    <property type="match status" value="1"/>
</dbReference>
<dbReference type="SUPFAM" id="SSF54611">
    <property type="entry name" value="SecB-like"/>
    <property type="match status" value="1"/>
</dbReference>
<dbReference type="Proteomes" id="UP000198752">
    <property type="component" value="Unassembled WGS sequence"/>
</dbReference>
<evidence type="ECO:0000313" key="3">
    <source>
        <dbReference type="EMBL" id="SFG96487.1"/>
    </source>
</evidence>
<organism evidence="3 4">
    <name type="scientific">Sporolactobacillus nakayamae</name>
    <dbReference type="NCBI Taxonomy" id="269670"/>
    <lineage>
        <taxon>Bacteria</taxon>
        <taxon>Bacillati</taxon>
        <taxon>Bacillota</taxon>
        <taxon>Bacilli</taxon>
        <taxon>Bacillales</taxon>
        <taxon>Sporolactobacillaceae</taxon>
        <taxon>Sporolactobacillus</taxon>
    </lineage>
</organism>
<dbReference type="GO" id="GO:0051082">
    <property type="term" value="F:unfolded protein binding"/>
    <property type="evidence" value="ECO:0007669"/>
    <property type="project" value="InterPro"/>
</dbReference>
<dbReference type="Pfam" id="PF02556">
    <property type="entry name" value="SecB"/>
    <property type="match status" value="1"/>
</dbReference>
<dbReference type="InterPro" id="IPR035958">
    <property type="entry name" value="SecB-like_sf"/>
</dbReference>
<name>A0A1I2W776_9BACL</name>
<feature type="region of interest" description="Disordered" evidence="2">
    <location>
        <begin position="144"/>
        <end position="163"/>
    </location>
</feature>
<dbReference type="STRING" id="269670.SAMN02982927_03407"/>
<evidence type="ECO:0000256" key="1">
    <source>
        <dbReference type="ARBA" id="ARBA00009990"/>
    </source>
</evidence>
<dbReference type="OrthoDB" id="1699164at2"/>
<keyword evidence="4" id="KW-1185">Reference proteome</keyword>
<dbReference type="RefSeq" id="WP_093674732.1">
    <property type="nucleotide sequence ID" value="NZ_FOOY01000035.1"/>
</dbReference>
<feature type="compositionally biased region" description="Basic and acidic residues" evidence="2">
    <location>
        <begin position="153"/>
        <end position="163"/>
    </location>
</feature>
<proteinExistence type="inferred from homology"/>
<protein>
    <submittedName>
        <fullName evidence="3">Preprotein translocase subunit SecB</fullName>
    </submittedName>
</protein>
<reference evidence="4" key="1">
    <citation type="submission" date="2016-10" db="EMBL/GenBank/DDBJ databases">
        <authorList>
            <person name="Varghese N."/>
            <person name="Submissions S."/>
        </authorList>
    </citation>
    <scope>NUCLEOTIDE SEQUENCE [LARGE SCALE GENOMIC DNA]</scope>
    <source>
        <strain evidence="4">ATCC 700379</strain>
    </source>
</reference>
<dbReference type="GO" id="GO:0015031">
    <property type="term" value="P:protein transport"/>
    <property type="evidence" value="ECO:0007669"/>
    <property type="project" value="InterPro"/>
</dbReference>
<gene>
    <name evidence="3" type="ORF">SAMN02982927_03407</name>
</gene>
<dbReference type="InterPro" id="IPR003708">
    <property type="entry name" value="SecB"/>
</dbReference>
<evidence type="ECO:0000256" key="2">
    <source>
        <dbReference type="SAM" id="MobiDB-lite"/>
    </source>
</evidence>
<dbReference type="GO" id="GO:0051262">
    <property type="term" value="P:protein tetramerization"/>
    <property type="evidence" value="ECO:0007669"/>
    <property type="project" value="InterPro"/>
</dbReference>
<comment type="similarity">
    <text evidence="1">Belongs to the SecB family.</text>
</comment>
<evidence type="ECO:0000313" key="4">
    <source>
        <dbReference type="Proteomes" id="UP000198752"/>
    </source>
</evidence>